<keyword evidence="1" id="KW-0812">Transmembrane</keyword>
<dbReference type="InterPro" id="IPR007404">
    <property type="entry name" value="YdjM-like"/>
</dbReference>
<feature type="transmembrane region" description="Helical" evidence="1">
    <location>
        <begin position="70"/>
        <end position="86"/>
    </location>
</feature>
<sequence>MDTATHVVMGVALSGLALADPVTAQPTTYTAIVAAVMLGSQAPDIDTVLKLRNNAVYIRNHRGITHSVPAVLLWPIAITAVLYGFLPEMNVLHVWLWAFLAVFLHVFVDIFNAYGTQALRPFSNKWVALGVINTFDPFIFIAHCIGIAAWAFGANPVITFSIMYVIIVGYYIVRFGVQNAIKTAVAHTLQDEEFIIVAPTMRFWYWRIAARSKTHYYVGRAYGRSITIYDKFPIEPIPKTPIVEAALADSNLCAFTSFSSIYRWDMSELENGLTEVRLIDLRYRSNERYPFVAIAHVTEDAKVVSSYTGWIYQEDKLQQKLLIGAGNMPTSFEKMKSRILKPTEKN</sequence>
<feature type="signal peptide" evidence="2">
    <location>
        <begin position="1"/>
        <end position="19"/>
    </location>
</feature>
<proteinExistence type="predicted"/>
<dbReference type="Proteomes" id="UP000093482">
    <property type="component" value="Unassembled WGS sequence"/>
</dbReference>
<evidence type="ECO:0000313" key="3">
    <source>
        <dbReference type="EMBL" id="OCS91344.1"/>
    </source>
</evidence>
<dbReference type="OrthoDB" id="110250at2"/>
<keyword evidence="1" id="KW-1133">Transmembrane helix</keyword>
<keyword evidence="4" id="KW-1185">Reference proteome</keyword>
<feature type="transmembrane region" description="Helical" evidence="1">
    <location>
        <begin position="157"/>
        <end position="173"/>
    </location>
</feature>
<organism evidence="3 4">
    <name type="scientific">Caryophanon latum</name>
    <dbReference type="NCBI Taxonomy" id="33977"/>
    <lineage>
        <taxon>Bacteria</taxon>
        <taxon>Bacillati</taxon>
        <taxon>Bacillota</taxon>
        <taxon>Bacilli</taxon>
        <taxon>Bacillales</taxon>
        <taxon>Caryophanaceae</taxon>
        <taxon>Caryophanon</taxon>
    </lineage>
</organism>
<dbReference type="PANTHER" id="PTHR40031:SF1">
    <property type="entry name" value="MEMBRANE-BOUND METAL-DEPENDENT HYDROLASE"/>
    <property type="match status" value="1"/>
</dbReference>
<feature type="transmembrane region" description="Helical" evidence="1">
    <location>
        <begin position="126"/>
        <end position="151"/>
    </location>
</feature>
<accession>A0A1C0YW47</accession>
<dbReference type="RefSeq" id="WP_066463445.1">
    <property type="nucleotide sequence ID" value="NZ_MATO01000029.1"/>
</dbReference>
<keyword evidence="2" id="KW-0732">Signal</keyword>
<protein>
    <recommendedName>
        <fullName evidence="5">Hydrolase</fullName>
    </recommendedName>
</protein>
<dbReference type="InterPro" id="IPR053170">
    <property type="entry name" value="Transcription_regulator"/>
</dbReference>
<evidence type="ECO:0000313" key="4">
    <source>
        <dbReference type="Proteomes" id="UP000093482"/>
    </source>
</evidence>
<evidence type="ECO:0000256" key="2">
    <source>
        <dbReference type="SAM" id="SignalP"/>
    </source>
</evidence>
<reference evidence="3 4" key="1">
    <citation type="submission" date="2016-07" db="EMBL/GenBank/DDBJ databases">
        <title>Caryophanon latum genome sequencing.</title>
        <authorList>
            <person name="Verma A."/>
            <person name="Pal Y."/>
            <person name="Krishnamurthi S."/>
        </authorList>
    </citation>
    <scope>NUCLEOTIDE SEQUENCE [LARGE SCALE GENOMIC DNA]</scope>
    <source>
        <strain evidence="3 4">DSM 14151</strain>
    </source>
</reference>
<evidence type="ECO:0008006" key="5">
    <source>
        <dbReference type="Google" id="ProtNLM"/>
    </source>
</evidence>
<keyword evidence="1" id="KW-0472">Membrane</keyword>
<evidence type="ECO:0000256" key="1">
    <source>
        <dbReference type="SAM" id="Phobius"/>
    </source>
</evidence>
<dbReference type="AlphaFoldDB" id="A0A1C0YW47"/>
<gene>
    <name evidence="3" type="ORF">A6K76_09190</name>
</gene>
<dbReference type="EMBL" id="MATO01000029">
    <property type="protein sequence ID" value="OCS91344.1"/>
    <property type="molecule type" value="Genomic_DNA"/>
</dbReference>
<name>A0A1C0YW47_9BACL</name>
<comment type="caution">
    <text evidence="3">The sequence shown here is derived from an EMBL/GenBank/DDBJ whole genome shotgun (WGS) entry which is preliminary data.</text>
</comment>
<dbReference type="PANTHER" id="PTHR40031">
    <property type="entry name" value="HYPOTHETICAL MEMBRANE SPANNING PROTEIN"/>
    <property type="match status" value="1"/>
</dbReference>
<feature type="chain" id="PRO_5039537344" description="Hydrolase" evidence="2">
    <location>
        <begin position="20"/>
        <end position="346"/>
    </location>
</feature>
<dbReference type="Pfam" id="PF04307">
    <property type="entry name" value="YdjM"/>
    <property type="match status" value="1"/>
</dbReference>
<feature type="transmembrane region" description="Helical" evidence="1">
    <location>
        <begin position="92"/>
        <end position="114"/>
    </location>
</feature>